<dbReference type="STRING" id="947166.A0A1D1VNI6"/>
<feature type="transmembrane region" description="Helical" evidence="1">
    <location>
        <begin position="6"/>
        <end position="34"/>
    </location>
</feature>
<dbReference type="Gene3D" id="1.20.1740.10">
    <property type="entry name" value="Amino acid/polyamine transporter I"/>
    <property type="match status" value="1"/>
</dbReference>
<evidence type="ECO:0000256" key="1">
    <source>
        <dbReference type="SAM" id="Phobius"/>
    </source>
</evidence>
<comment type="caution">
    <text evidence="2">The sequence shown here is derived from an EMBL/GenBank/DDBJ whole genome shotgun (WGS) entry which is preliminary data.</text>
</comment>
<gene>
    <name evidence="2" type="primary">RvY_13621</name>
    <name evidence="2" type="synonym">RvY_13621.2</name>
    <name evidence="2" type="ORF">RvY_13621-2</name>
</gene>
<keyword evidence="1" id="KW-0812">Transmembrane</keyword>
<keyword evidence="3" id="KW-1185">Reference proteome</keyword>
<dbReference type="EMBL" id="BDGG01000009">
    <property type="protein sequence ID" value="GAV03152.1"/>
    <property type="molecule type" value="Genomic_DNA"/>
</dbReference>
<sequence length="132" mass="14757">MGASYLFAYSVFGEFVAFLIGWNDLLASFITLALTAQTLTHHLDVLSGGRLDSWMRKDLGVFPWDQSFAPDIVACFSLLLCGAAVCRCKNVRQLAPPKMYRQLLELSEILLTALLDHCCLPFCSSHAHHYCQ</sequence>
<accession>A0A1D1VNI6</accession>
<dbReference type="Proteomes" id="UP000186922">
    <property type="component" value="Unassembled WGS sequence"/>
</dbReference>
<name>A0A1D1VNI6_RAMVA</name>
<protein>
    <recommendedName>
        <fullName evidence="4">Amino acid permease/ SLC12A domain-containing protein</fullName>
    </recommendedName>
</protein>
<dbReference type="AlphaFoldDB" id="A0A1D1VNI6"/>
<evidence type="ECO:0000313" key="2">
    <source>
        <dbReference type="EMBL" id="GAV03152.1"/>
    </source>
</evidence>
<reference evidence="2 3" key="1">
    <citation type="journal article" date="2016" name="Nat. Commun.">
        <title>Extremotolerant tardigrade genome and improved radiotolerance of human cultured cells by tardigrade-unique protein.</title>
        <authorList>
            <person name="Hashimoto T."/>
            <person name="Horikawa D.D."/>
            <person name="Saito Y."/>
            <person name="Kuwahara H."/>
            <person name="Kozuka-Hata H."/>
            <person name="Shin-I T."/>
            <person name="Minakuchi Y."/>
            <person name="Ohishi K."/>
            <person name="Motoyama A."/>
            <person name="Aizu T."/>
            <person name="Enomoto A."/>
            <person name="Kondo K."/>
            <person name="Tanaka S."/>
            <person name="Hara Y."/>
            <person name="Koshikawa S."/>
            <person name="Sagara H."/>
            <person name="Miura T."/>
            <person name="Yokobori S."/>
            <person name="Miyagawa K."/>
            <person name="Suzuki Y."/>
            <person name="Kubo T."/>
            <person name="Oyama M."/>
            <person name="Kohara Y."/>
            <person name="Fujiyama A."/>
            <person name="Arakawa K."/>
            <person name="Katayama T."/>
            <person name="Toyoda A."/>
            <person name="Kunieda T."/>
        </authorList>
    </citation>
    <scope>NUCLEOTIDE SEQUENCE [LARGE SCALE GENOMIC DNA]</scope>
    <source>
        <strain evidence="2 3">YOKOZUNA-1</strain>
    </source>
</reference>
<proteinExistence type="predicted"/>
<organism evidence="2 3">
    <name type="scientific">Ramazzottius varieornatus</name>
    <name type="common">Water bear</name>
    <name type="synonym">Tardigrade</name>
    <dbReference type="NCBI Taxonomy" id="947166"/>
    <lineage>
        <taxon>Eukaryota</taxon>
        <taxon>Metazoa</taxon>
        <taxon>Ecdysozoa</taxon>
        <taxon>Tardigrada</taxon>
        <taxon>Eutardigrada</taxon>
        <taxon>Parachela</taxon>
        <taxon>Hypsibioidea</taxon>
        <taxon>Ramazzottiidae</taxon>
        <taxon>Ramazzottius</taxon>
    </lineage>
</organism>
<evidence type="ECO:0008006" key="4">
    <source>
        <dbReference type="Google" id="ProtNLM"/>
    </source>
</evidence>
<keyword evidence="1" id="KW-1133">Transmembrane helix</keyword>
<evidence type="ECO:0000313" key="3">
    <source>
        <dbReference type="Proteomes" id="UP000186922"/>
    </source>
</evidence>
<keyword evidence="1" id="KW-0472">Membrane</keyword>